<dbReference type="Proteomes" id="UP000095286">
    <property type="component" value="Unplaced"/>
</dbReference>
<protein>
    <submittedName>
        <fullName evidence="2">RCC1 domain-containing protein</fullName>
    </submittedName>
</protein>
<organism evidence="1 2">
    <name type="scientific">Rhabditophanes sp. KR3021</name>
    <dbReference type="NCBI Taxonomy" id="114890"/>
    <lineage>
        <taxon>Eukaryota</taxon>
        <taxon>Metazoa</taxon>
        <taxon>Ecdysozoa</taxon>
        <taxon>Nematoda</taxon>
        <taxon>Chromadorea</taxon>
        <taxon>Rhabditida</taxon>
        <taxon>Tylenchina</taxon>
        <taxon>Panagrolaimomorpha</taxon>
        <taxon>Strongyloidoidea</taxon>
        <taxon>Alloionematidae</taxon>
        <taxon>Rhabditophanes</taxon>
    </lineage>
</organism>
<sequence>MEDPIIFESQFFLYFGEQMKCCYDKNKHSLFLNAPSLGLIQEFHFLIEKTFVAVTSTASWISFLFEEPNSSTILALNIGNIQSEKIAKQIIIDDNGMREKNLPWDELFTFSCPEYKCLDFEEKCVPHSRFTSTTNSIVYLNESGSKMFIVHNDNSNPAIELPLPINFISIHGGYEFILLFGITDGLARFFTIGYGHHGSLGTGETVNAEYPLEVSNLPTSKVVNCKIKKFGVKLTYEDNSRIVWGWNWEQSLSKELEDKIVISSPQFL</sequence>
<proteinExistence type="predicted"/>
<reference evidence="2" key="1">
    <citation type="submission" date="2016-11" db="UniProtKB">
        <authorList>
            <consortium name="WormBaseParasite"/>
        </authorList>
    </citation>
    <scope>IDENTIFICATION</scope>
    <source>
        <strain evidence="2">KR3021</strain>
    </source>
</reference>
<accession>A0AC35TQ17</accession>
<name>A0AC35TQ17_9BILA</name>
<evidence type="ECO:0000313" key="1">
    <source>
        <dbReference type="Proteomes" id="UP000095286"/>
    </source>
</evidence>
<dbReference type="WBParaSite" id="RSKR_0000284300.1">
    <property type="protein sequence ID" value="RSKR_0000284300.1"/>
    <property type="gene ID" value="RSKR_0000284300"/>
</dbReference>
<evidence type="ECO:0000313" key="2">
    <source>
        <dbReference type="WBParaSite" id="RSKR_0000284300.1"/>
    </source>
</evidence>